<evidence type="ECO:0000313" key="4">
    <source>
        <dbReference type="EMBL" id="KAK1289660.1"/>
    </source>
</evidence>
<dbReference type="Proteomes" id="UP001180020">
    <property type="component" value="Unassembled WGS sequence"/>
</dbReference>
<keyword evidence="2" id="KW-0732">Signal</keyword>
<sequence>MAIPIGKLTILIGAGLVGSVIVKDASISNVSGFLSGAYKVLIRHIQQDDPQPSKSRARDSLLAQVNSIRQELQLFSSSGPVTIVTDGTSGRRTYVLPVIFVGVVGWGYLWWKVTRQHLSTKINKVDNALEECNEISISTKDEVGQLREQVNEFDLRVASVAHMVENLAIPSSSHRPALELSEKALVTRAASLPPRVTETEPPSPSFSNGSPKILRSSTTFSASGLKELQGISNIVTSTSEPPNMTPLVEVSRGRLPHTPEAVSNDSSNASWFRWSLRGFSASSNIKKSNSDAV</sequence>
<dbReference type="PANTHER" id="PTHR47289">
    <property type="entry name" value="TRANSCRIPTION FACTOR, PUTATIVE (DUF1664)-RELATED"/>
    <property type="match status" value="1"/>
</dbReference>
<protein>
    <recommendedName>
        <fullName evidence="3">DUF1664 domain-containing protein</fullName>
    </recommendedName>
</protein>
<evidence type="ECO:0000259" key="3">
    <source>
        <dbReference type="Pfam" id="PF07889"/>
    </source>
</evidence>
<evidence type="ECO:0000256" key="2">
    <source>
        <dbReference type="SAM" id="SignalP"/>
    </source>
</evidence>
<feature type="signal peptide" evidence="2">
    <location>
        <begin position="1"/>
        <end position="19"/>
    </location>
</feature>
<dbReference type="AlphaFoldDB" id="A0AAV9CLB8"/>
<accession>A0AAV9CLB8</accession>
<keyword evidence="5" id="KW-1185">Reference proteome</keyword>
<evidence type="ECO:0000256" key="1">
    <source>
        <dbReference type="SAM" id="MobiDB-lite"/>
    </source>
</evidence>
<dbReference type="Pfam" id="PF07889">
    <property type="entry name" value="DUF1664"/>
    <property type="match status" value="1"/>
</dbReference>
<proteinExistence type="predicted"/>
<dbReference type="PANTHER" id="PTHR47289:SF2">
    <property type="entry name" value="TRANSCRIPTION FACTOR, PUTATIVE (DUF1664)-RELATED"/>
    <property type="match status" value="1"/>
</dbReference>
<comment type="caution">
    <text evidence="4">The sequence shown here is derived from an EMBL/GenBank/DDBJ whole genome shotgun (WGS) entry which is preliminary data.</text>
</comment>
<reference evidence="4" key="1">
    <citation type="journal article" date="2023" name="Nat. Commun.">
        <title>Diploid and tetraploid genomes of Acorus and the evolution of monocots.</title>
        <authorList>
            <person name="Ma L."/>
            <person name="Liu K.W."/>
            <person name="Li Z."/>
            <person name="Hsiao Y.Y."/>
            <person name="Qi Y."/>
            <person name="Fu T."/>
            <person name="Tang G.D."/>
            <person name="Zhang D."/>
            <person name="Sun W.H."/>
            <person name="Liu D.K."/>
            <person name="Li Y."/>
            <person name="Chen G.Z."/>
            <person name="Liu X.D."/>
            <person name="Liao X.Y."/>
            <person name="Jiang Y.T."/>
            <person name="Yu X."/>
            <person name="Hao Y."/>
            <person name="Huang J."/>
            <person name="Zhao X.W."/>
            <person name="Ke S."/>
            <person name="Chen Y.Y."/>
            <person name="Wu W.L."/>
            <person name="Hsu J.L."/>
            <person name="Lin Y.F."/>
            <person name="Huang M.D."/>
            <person name="Li C.Y."/>
            <person name="Huang L."/>
            <person name="Wang Z.W."/>
            <person name="Zhao X."/>
            <person name="Zhong W.Y."/>
            <person name="Peng D.H."/>
            <person name="Ahmad S."/>
            <person name="Lan S."/>
            <person name="Zhang J.S."/>
            <person name="Tsai W.C."/>
            <person name="Van de Peer Y."/>
            <person name="Liu Z.J."/>
        </authorList>
    </citation>
    <scope>NUCLEOTIDE SEQUENCE</scope>
    <source>
        <strain evidence="4">CP</strain>
    </source>
</reference>
<dbReference type="InterPro" id="IPR012458">
    <property type="entry name" value="DUF1664"/>
</dbReference>
<feature type="chain" id="PRO_5043317151" description="DUF1664 domain-containing protein" evidence="2">
    <location>
        <begin position="20"/>
        <end position="293"/>
    </location>
</feature>
<organism evidence="4 5">
    <name type="scientific">Acorus calamus</name>
    <name type="common">Sweet flag</name>
    <dbReference type="NCBI Taxonomy" id="4465"/>
    <lineage>
        <taxon>Eukaryota</taxon>
        <taxon>Viridiplantae</taxon>
        <taxon>Streptophyta</taxon>
        <taxon>Embryophyta</taxon>
        <taxon>Tracheophyta</taxon>
        <taxon>Spermatophyta</taxon>
        <taxon>Magnoliopsida</taxon>
        <taxon>Liliopsida</taxon>
        <taxon>Acoraceae</taxon>
        <taxon>Acorus</taxon>
    </lineage>
</organism>
<gene>
    <name evidence="4" type="ORF">QJS10_CPB18g02134</name>
</gene>
<name>A0AAV9CLB8_ACOCL</name>
<evidence type="ECO:0000313" key="5">
    <source>
        <dbReference type="Proteomes" id="UP001180020"/>
    </source>
</evidence>
<reference evidence="4" key="2">
    <citation type="submission" date="2023-06" db="EMBL/GenBank/DDBJ databases">
        <authorList>
            <person name="Ma L."/>
            <person name="Liu K.-W."/>
            <person name="Li Z."/>
            <person name="Hsiao Y.-Y."/>
            <person name="Qi Y."/>
            <person name="Fu T."/>
            <person name="Tang G."/>
            <person name="Zhang D."/>
            <person name="Sun W.-H."/>
            <person name="Liu D.-K."/>
            <person name="Li Y."/>
            <person name="Chen G.-Z."/>
            <person name="Liu X.-D."/>
            <person name="Liao X.-Y."/>
            <person name="Jiang Y.-T."/>
            <person name="Yu X."/>
            <person name="Hao Y."/>
            <person name="Huang J."/>
            <person name="Zhao X.-W."/>
            <person name="Ke S."/>
            <person name="Chen Y.-Y."/>
            <person name="Wu W.-L."/>
            <person name="Hsu J.-L."/>
            <person name="Lin Y.-F."/>
            <person name="Huang M.-D."/>
            <person name="Li C.-Y."/>
            <person name="Huang L."/>
            <person name="Wang Z.-W."/>
            <person name="Zhao X."/>
            <person name="Zhong W.-Y."/>
            <person name="Peng D.-H."/>
            <person name="Ahmad S."/>
            <person name="Lan S."/>
            <person name="Zhang J.-S."/>
            <person name="Tsai W.-C."/>
            <person name="Van De Peer Y."/>
            <person name="Liu Z.-J."/>
        </authorList>
    </citation>
    <scope>NUCLEOTIDE SEQUENCE</scope>
    <source>
        <strain evidence="4">CP</strain>
        <tissue evidence="4">Leaves</tissue>
    </source>
</reference>
<dbReference type="EMBL" id="JAUJYO010000018">
    <property type="protein sequence ID" value="KAK1289660.1"/>
    <property type="molecule type" value="Genomic_DNA"/>
</dbReference>
<feature type="region of interest" description="Disordered" evidence="1">
    <location>
        <begin position="192"/>
        <end position="213"/>
    </location>
</feature>
<feature type="domain" description="DUF1664" evidence="3">
    <location>
        <begin position="113"/>
        <end position="168"/>
    </location>
</feature>